<evidence type="ECO:0000256" key="3">
    <source>
        <dbReference type="ARBA" id="ARBA00022801"/>
    </source>
</evidence>
<dbReference type="Pfam" id="PF08531">
    <property type="entry name" value="Bac_rhamnosid_N"/>
    <property type="match status" value="1"/>
</dbReference>
<evidence type="ECO:0000259" key="10">
    <source>
        <dbReference type="Pfam" id="PF17390"/>
    </source>
</evidence>
<keyword evidence="5" id="KW-1133">Transmembrane helix</keyword>
<feature type="transmembrane region" description="Helical" evidence="5">
    <location>
        <begin position="1290"/>
        <end position="1309"/>
    </location>
</feature>
<dbReference type="InterPro" id="IPR016007">
    <property type="entry name" value="Alpha_rhamnosid"/>
</dbReference>
<dbReference type="InterPro" id="IPR008928">
    <property type="entry name" value="6-hairpin_glycosidase_sf"/>
</dbReference>
<proteinExistence type="predicted"/>
<dbReference type="Gene3D" id="2.60.420.10">
    <property type="entry name" value="Maltose phosphorylase, domain 3"/>
    <property type="match status" value="1"/>
</dbReference>
<dbReference type="Gene3D" id="2.60.120.260">
    <property type="entry name" value="Galactose-binding domain-like"/>
    <property type="match status" value="2"/>
</dbReference>
<sequence length="1313" mass="143029">MSRKLKHKVLASILAVCMLTSAMAVTTTAQTDSTSSTSIVDLTTEYRDQPIGIDTDAPRFSWKMDSNLIGQEQTAYQVNLYQGEASGQPIWTTGKVKDDSSVAIQYDGEPLQPKTVYYWTVTIWDRNGETTTSEPTKFETGLGEDANWEKAAFLCLEKSSSAPIFRTEQTLTGNKIASARLYITSLGAYQAYINGKQVGNVQSDGSMTYNHMSPGYGNTGVSLTYQTYDVTDLIDQSNVALSVLAGTGWYGGMGSTTGTPAVKAMLEISYQDGSTQDILTNTTDWKATLDGAITFNSIWDGETYDANKAVALGDYTQVGYDDSNWSSCNTSSYDKPIIASTGEQGSILDELEQHPISATVYTGAKEQSSYEGGEINVNNYYAYEKSDDALYNDGVDVTIVEKDKEIFDGGISLKAGQTMVIDLGQNMAAIPNFVFSADQGTTVTMRFAEMLNDGSKVYSGDYNTDLEIGNTDPDALYSGDGPKGSVYLKSLRTAKAAATYTFAGQGNETYQPAMTFFGYRYISLTATDDITIQSVRSRAISSVSDQTGFIETNNADVNQLISNARWGQLSNYFTIPTDCPQRNEREAWTGDAQVFSQTGLYNYDSVAFLETFQNMLSDNTMKSGFPGAVASNSFFSYLWATGWSDIEIILPWTLYLQTGDVSILEENWDAMIKYMDYLISHEREPYAGPKGSWMAFGDWLAFQGTSVELMTDAFYGYDTQIMVQVAEIMGETELAASYSDRFENIKQTFIQNHVTFNDDGSITVNSDVGTASSSGKGGVMEPNSQTSLLWMLKLGFYNDDNMKQQLENLLVENIKNENPDPDSVRAGYTQNTLAVGFLGSNVITPVLTDTGNANVAYDLLLQDEMPSWLFPVKQGATTIWERWNSYSKEDGFGHQEMNSFNHYSYGSVLEWMYKYMVGIASDTSNPGFKNVILQPTLDTGEQYNDQSRISQVYGSYDSYYGLIESNWTSEQGQLASYETVVPANTTATLYLPVSEEAVADFTAIDGITYVGMEEHNGQMTAKFNLEAGGYNFSLQDGKLVASIADGYVIQTNKSILTSVIEYADSAKASGEYDNAIESVQKSFDEALTNAKSVAENGAATQEEVDAAWKTLLNEIHKLGFVAGDKTELASLIAAAEGIDLSKYVEAGQAEFTTALEAAQSVYKDGDAMQAEINEVADNLLNAMLNLRYKADKSILEEVVAKANQIDANVYTAESYAVLEAALKDANAVLANENATQEEVDAAVENVQSAMDGLVAAEGTETETPTTDNNATQTGQESTTTKANAAKTGDIAPIAGIAVLAVAGAAILITRKKK</sequence>
<evidence type="ECO:0000256" key="2">
    <source>
        <dbReference type="ARBA" id="ARBA00012652"/>
    </source>
</evidence>
<keyword evidence="5" id="KW-0472">Membrane</keyword>
<keyword evidence="6" id="KW-0732">Signal</keyword>
<feature type="domain" description="Alpha-L-rhamnosidase six-hairpin glycosidase" evidence="9">
    <location>
        <begin position="545"/>
        <end position="915"/>
    </location>
</feature>
<evidence type="ECO:0000256" key="1">
    <source>
        <dbReference type="ARBA" id="ARBA00001445"/>
    </source>
</evidence>
<gene>
    <name evidence="11" type="ORF">H8Z77_08690</name>
</gene>
<dbReference type="PANTHER" id="PTHR33307">
    <property type="entry name" value="ALPHA-RHAMNOSIDASE (EUROFUNG)"/>
    <property type="match status" value="1"/>
</dbReference>
<organism evidence="11 12">
    <name type="scientific">Clostridium facile</name>
    <dbReference type="NCBI Taxonomy" id="2763035"/>
    <lineage>
        <taxon>Bacteria</taxon>
        <taxon>Bacillati</taxon>
        <taxon>Bacillota</taxon>
        <taxon>Clostridia</taxon>
        <taxon>Eubacteriales</taxon>
        <taxon>Clostridiaceae</taxon>
        <taxon>Clostridium</taxon>
    </lineage>
</organism>
<protein>
    <recommendedName>
        <fullName evidence="2">alpha-L-rhamnosidase</fullName>
        <ecNumber evidence="2">3.2.1.40</ecNumber>
    </recommendedName>
</protein>
<dbReference type="InterPro" id="IPR035398">
    <property type="entry name" value="Bac_rhamnosid_C"/>
</dbReference>
<dbReference type="Gene3D" id="1.50.10.10">
    <property type="match status" value="1"/>
</dbReference>
<dbReference type="InterPro" id="IPR035396">
    <property type="entry name" value="Bac_rhamnosid6H"/>
</dbReference>
<dbReference type="Gene3D" id="1.20.1270.90">
    <property type="entry name" value="AF1782-like"/>
    <property type="match status" value="2"/>
</dbReference>
<name>A0ABR7ISI5_9CLOT</name>
<dbReference type="InterPro" id="IPR013737">
    <property type="entry name" value="Bac_rhamnosid_N"/>
</dbReference>
<evidence type="ECO:0000259" key="7">
    <source>
        <dbReference type="Pfam" id="PF05592"/>
    </source>
</evidence>
<dbReference type="Proteomes" id="UP000649151">
    <property type="component" value="Unassembled WGS sequence"/>
</dbReference>
<dbReference type="RefSeq" id="WP_186996766.1">
    <property type="nucleotide sequence ID" value="NZ_JACOQK010000001.1"/>
</dbReference>
<dbReference type="EC" id="3.2.1.40" evidence="2"/>
<feature type="chain" id="PRO_5045164543" description="alpha-L-rhamnosidase" evidence="6">
    <location>
        <begin position="25"/>
        <end position="1313"/>
    </location>
</feature>
<dbReference type="EMBL" id="JACOQK010000001">
    <property type="protein sequence ID" value="MBC5788092.1"/>
    <property type="molecule type" value="Genomic_DNA"/>
</dbReference>
<feature type="domain" description="Alpha-L-rhamnosidase C-terminal" evidence="10">
    <location>
        <begin position="923"/>
        <end position="997"/>
    </location>
</feature>
<dbReference type="Pfam" id="PF07554">
    <property type="entry name" value="FIVAR"/>
    <property type="match status" value="3"/>
</dbReference>
<keyword evidence="3 11" id="KW-0378">Hydrolase</keyword>
<evidence type="ECO:0000256" key="6">
    <source>
        <dbReference type="SAM" id="SignalP"/>
    </source>
</evidence>
<evidence type="ECO:0000259" key="8">
    <source>
        <dbReference type="Pfam" id="PF08531"/>
    </source>
</evidence>
<evidence type="ECO:0000313" key="12">
    <source>
        <dbReference type="Proteomes" id="UP000649151"/>
    </source>
</evidence>
<feature type="domain" description="Alpha-L-rhamnosidase concanavalin-like" evidence="7">
    <location>
        <begin position="417"/>
        <end position="540"/>
    </location>
</feature>
<dbReference type="Gene3D" id="1.20.5.420">
    <property type="entry name" value="Immunoglobulin FC, subunit C"/>
    <property type="match status" value="1"/>
</dbReference>
<dbReference type="PANTHER" id="PTHR33307:SF6">
    <property type="entry name" value="ALPHA-RHAMNOSIDASE (EUROFUNG)-RELATED"/>
    <property type="match status" value="1"/>
</dbReference>
<comment type="catalytic activity">
    <reaction evidence="1">
        <text>Hydrolysis of terminal non-reducing alpha-L-rhamnose residues in alpha-L-rhamnosides.</text>
        <dbReference type="EC" id="3.2.1.40"/>
    </reaction>
</comment>
<evidence type="ECO:0000259" key="9">
    <source>
        <dbReference type="Pfam" id="PF17389"/>
    </source>
</evidence>
<accession>A0ABR7ISI5</accession>
<evidence type="ECO:0000256" key="5">
    <source>
        <dbReference type="SAM" id="Phobius"/>
    </source>
</evidence>
<feature type="region of interest" description="Disordered" evidence="4">
    <location>
        <begin position="1258"/>
        <end position="1283"/>
    </location>
</feature>
<dbReference type="Pfam" id="PF25788">
    <property type="entry name" value="Ig_Rha78A_N"/>
    <property type="match status" value="1"/>
</dbReference>
<keyword evidence="12" id="KW-1185">Reference proteome</keyword>
<dbReference type="Pfam" id="PF05592">
    <property type="entry name" value="Bac_rhamnosid"/>
    <property type="match status" value="1"/>
</dbReference>
<evidence type="ECO:0000313" key="11">
    <source>
        <dbReference type="EMBL" id="MBC5788092.1"/>
    </source>
</evidence>
<feature type="compositionally biased region" description="Low complexity" evidence="4">
    <location>
        <begin position="1258"/>
        <end position="1273"/>
    </location>
</feature>
<dbReference type="SUPFAM" id="SSF48208">
    <property type="entry name" value="Six-hairpin glycosidases"/>
    <property type="match status" value="1"/>
</dbReference>
<keyword evidence="5" id="KW-0812">Transmembrane</keyword>
<dbReference type="GO" id="GO:0016787">
    <property type="term" value="F:hydrolase activity"/>
    <property type="evidence" value="ECO:0007669"/>
    <property type="project" value="UniProtKB-KW"/>
</dbReference>
<dbReference type="InterPro" id="IPR008902">
    <property type="entry name" value="Rhamnosid_concanavalin"/>
</dbReference>
<comment type="caution">
    <text evidence="11">The sequence shown here is derived from an EMBL/GenBank/DDBJ whole genome shotgun (WGS) entry which is preliminary data.</text>
</comment>
<dbReference type="Pfam" id="PF17389">
    <property type="entry name" value="Bac_rhamnosid6H"/>
    <property type="match status" value="1"/>
</dbReference>
<evidence type="ECO:0000256" key="4">
    <source>
        <dbReference type="SAM" id="MobiDB-lite"/>
    </source>
</evidence>
<feature type="domain" description="Bacterial alpha-L-rhamnosidase N-terminal" evidence="8">
    <location>
        <begin position="175"/>
        <end position="339"/>
    </location>
</feature>
<reference evidence="11 12" key="1">
    <citation type="submission" date="2020-08" db="EMBL/GenBank/DDBJ databases">
        <title>Genome public.</title>
        <authorList>
            <person name="Liu C."/>
            <person name="Sun Q."/>
        </authorList>
    </citation>
    <scope>NUCLEOTIDE SEQUENCE [LARGE SCALE GENOMIC DNA]</scope>
    <source>
        <strain evidence="11 12">NSJ-27</strain>
    </source>
</reference>
<dbReference type="Pfam" id="PF17390">
    <property type="entry name" value="Bac_rhamnosid_C"/>
    <property type="match status" value="1"/>
</dbReference>
<dbReference type="InterPro" id="IPR012341">
    <property type="entry name" value="6hp_glycosidase-like_sf"/>
</dbReference>
<feature type="signal peptide" evidence="6">
    <location>
        <begin position="1"/>
        <end position="24"/>
    </location>
</feature>